<name>A0A6G7WKF0_9LACT</name>
<protein>
    <submittedName>
        <fullName evidence="7">Transporter substrate-binding domain-containing protein</fullName>
    </submittedName>
</protein>
<dbReference type="GeneID" id="94552450"/>
<feature type="signal peptide" evidence="5">
    <location>
        <begin position="1"/>
        <end position="15"/>
    </location>
</feature>
<evidence type="ECO:0000256" key="4">
    <source>
        <dbReference type="RuleBase" id="RU003744"/>
    </source>
</evidence>
<dbReference type="RefSeq" id="WP_166063703.1">
    <property type="nucleotide sequence ID" value="NZ_CP049889.1"/>
</dbReference>
<keyword evidence="8" id="KW-1185">Reference proteome</keyword>
<comment type="subcellular location">
    <subcellularLocation>
        <location evidence="1">Cell envelope</location>
    </subcellularLocation>
</comment>
<keyword evidence="3 5" id="KW-0732">Signal</keyword>
<sequence>MKFGLVTALSALVLAACGGNTVGDSEETAWDAIEEKGKITVATSGTLFPSSYYGDDNVLTGYEVEIMKAIGEKLDVDVEFMEMGVDGILTSVQSGQADMAANGFDITDARKEDYLFSEPYKYSFGGLVVRASDNSGIESFEDWDGKKAAGGATTTYMGIARSLGAEPVTYDNATNDIFFRDVASGRTDFIPNDYYISNTAVQFFADLGVKMHDLKYNPSEQAIVLSNDDNSVKEKVDEALAELREEGVLSELSAEFFGGEDVTEPLENVDELPVFEPED</sequence>
<dbReference type="PANTHER" id="PTHR35936:SF34">
    <property type="entry name" value="ABC TRANSPORTER EXTRACELLULAR-BINDING PROTEIN YCKB-RELATED"/>
    <property type="match status" value="1"/>
</dbReference>
<dbReference type="InterPro" id="IPR018313">
    <property type="entry name" value="SBP_3_CS"/>
</dbReference>
<dbReference type="KEGG" id="jpo:G7058_04110"/>
<evidence type="ECO:0000256" key="5">
    <source>
        <dbReference type="SAM" id="SignalP"/>
    </source>
</evidence>
<dbReference type="PANTHER" id="PTHR35936">
    <property type="entry name" value="MEMBRANE-BOUND LYTIC MUREIN TRANSGLYCOSYLASE F"/>
    <property type="match status" value="1"/>
</dbReference>
<organism evidence="7 8">
    <name type="scientific">Jeotgalibaca porci</name>
    <dbReference type="NCBI Taxonomy" id="1868793"/>
    <lineage>
        <taxon>Bacteria</taxon>
        <taxon>Bacillati</taxon>
        <taxon>Bacillota</taxon>
        <taxon>Bacilli</taxon>
        <taxon>Lactobacillales</taxon>
        <taxon>Carnobacteriaceae</taxon>
        <taxon>Jeotgalibaca</taxon>
    </lineage>
</organism>
<evidence type="ECO:0000256" key="3">
    <source>
        <dbReference type="ARBA" id="ARBA00022729"/>
    </source>
</evidence>
<gene>
    <name evidence="7" type="ORF">G7058_04110</name>
</gene>
<reference evidence="7 8" key="1">
    <citation type="journal article" date="2017" name="Int. J. Syst. Evol. Microbiol.">
        <title>Jeotgalibaca porci sp. nov. and Jeotgalibaca arthritidis sp. nov., isolated from pigs, and emended description of the genus Jeotgalibaca.</title>
        <authorList>
            <person name="Zamora L."/>
            <person name="Perez-Sancho M."/>
            <person name="Dominguez L."/>
            <person name="Fernandez-Garayzabal J.F."/>
            <person name="Vela A.I."/>
        </authorList>
    </citation>
    <scope>NUCLEOTIDE SEQUENCE [LARGE SCALE GENOMIC DNA]</scope>
    <source>
        <strain evidence="7 8">CCUG 69148</strain>
    </source>
</reference>
<dbReference type="AlphaFoldDB" id="A0A6G7WKF0"/>
<dbReference type="Pfam" id="PF00497">
    <property type="entry name" value="SBP_bac_3"/>
    <property type="match status" value="1"/>
</dbReference>
<evidence type="ECO:0000259" key="6">
    <source>
        <dbReference type="SMART" id="SM00062"/>
    </source>
</evidence>
<dbReference type="SUPFAM" id="SSF53850">
    <property type="entry name" value="Periplasmic binding protein-like II"/>
    <property type="match status" value="1"/>
</dbReference>
<dbReference type="SMART" id="SM00062">
    <property type="entry name" value="PBPb"/>
    <property type="match status" value="1"/>
</dbReference>
<dbReference type="PROSITE" id="PS51257">
    <property type="entry name" value="PROKAR_LIPOPROTEIN"/>
    <property type="match status" value="1"/>
</dbReference>
<proteinExistence type="inferred from homology"/>
<dbReference type="Gene3D" id="3.40.190.10">
    <property type="entry name" value="Periplasmic binding protein-like II"/>
    <property type="match status" value="2"/>
</dbReference>
<dbReference type="InterPro" id="IPR001638">
    <property type="entry name" value="Solute-binding_3/MltF_N"/>
</dbReference>
<evidence type="ECO:0000256" key="2">
    <source>
        <dbReference type="ARBA" id="ARBA00010333"/>
    </source>
</evidence>
<dbReference type="EMBL" id="CP049889">
    <property type="protein sequence ID" value="QIK52668.1"/>
    <property type="molecule type" value="Genomic_DNA"/>
</dbReference>
<dbReference type="Proteomes" id="UP000501830">
    <property type="component" value="Chromosome"/>
</dbReference>
<evidence type="ECO:0000313" key="7">
    <source>
        <dbReference type="EMBL" id="QIK52668.1"/>
    </source>
</evidence>
<evidence type="ECO:0000313" key="8">
    <source>
        <dbReference type="Proteomes" id="UP000501830"/>
    </source>
</evidence>
<dbReference type="PROSITE" id="PS01039">
    <property type="entry name" value="SBP_BACTERIAL_3"/>
    <property type="match status" value="1"/>
</dbReference>
<comment type="similarity">
    <text evidence="2 4">Belongs to the bacterial solute-binding protein 3 family.</text>
</comment>
<feature type="domain" description="Solute-binding protein family 3/N-terminal" evidence="6">
    <location>
        <begin position="38"/>
        <end position="260"/>
    </location>
</feature>
<feature type="chain" id="PRO_5039071178" evidence="5">
    <location>
        <begin position="16"/>
        <end position="279"/>
    </location>
</feature>
<dbReference type="GO" id="GO:0030313">
    <property type="term" value="C:cell envelope"/>
    <property type="evidence" value="ECO:0007669"/>
    <property type="project" value="UniProtKB-SubCell"/>
</dbReference>
<accession>A0A6G7WKF0</accession>
<evidence type="ECO:0000256" key="1">
    <source>
        <dbReference type="ARBA" id="ARBA00004196"/>
    </source>
</evidence>